<dbReference type="Pfam" id="PF13788">
    <property type="entry name" value="DUF4180"/>
    <property type="match status" value="1"/>
</dbReference>
<reference evidence="2 3" key="1">
    <citation type="submission" date="2019-12" db="EMBL/GenBank/DDBJ databases">
        <title>Spirosoma sp. HMF4905 genome sequencing and assembly.</title>
        <authorList>
            <person name="Kang H."/>
            <person name="Cha I."/>
            <person name="Kim H."/>
            <person name="Joh K."/>
        </authorList>
    </citation>
    <scope>NUCLEOTIDE SEQUENCE [LARGE SCALE GENOMIC DNA]</scope>
    <source>
        <strain evidence="2 3">HMF4905</strain>
    </source>
</reference>
<evidence type="ECO:0000259" key="1">
    <source>
        <dbReference type="Pfam" id="PF13788"/>
    </source>
</evidence>
<sequence>MEIETHQLNGIKAAEVVSTGIVIKSAEDGLDLLGNLYYQGFDTIIIYKENVTPDFFDLKTGIAGELLQKFSNYRVRLAVIGDFSNYSSKSINDFIFESNKIGQINFVNSISEALERLGKY</sequence>
<protein>
    <submittedName>
        <fullName evidence="2">DUF4180 domain-containing protein</fullName>
    </submittedName>
</protein>
<dbReference type="Proteomes" id="UP000436006">
    <property type="component" value="Unassembled WGS sequence"/>
</dbReference>
<dbReference type="InterPro" id="IPR025438">
    <property type="entry name" value="DUF4180"/>
</dbReference>
<dbReference type="AlphaFoldDB" id="A0A7K1SP02"/>
<keyword evidence="3" id="KW-1185">Reference proteome</keyword>
<name>A0A7K1SP02_9BACT</name>
<feature type="domain" description="DUF4180" evidence="1">
    <location>
        <begin position="9"/>
        <end position="117"/>
    </location>
</feature>
<evidence type="ECO:0000313" key="2">
    <source>
        <dbReference type="EMBL" id="MVM35306.1"/>
    </source>
</evidence>
<organism evidence="2 3">
    <name type="scientific">Spirosoma arboris</name>
    <dbReference type="NCBI Taxonomy" id="2682092"/>
    <lineage>
        <taxon>Bacteria</taxon>
        <taxon>Pseudomonadati</taxon>
        <taxon>Bacteroidota</taxon>
        <taxon>Cytophagia</taxon>
        <taxon>Cytophagales</taxon>
        <taxon>Cytophagaceae</taxon>
        <taxon>Spirosoma</taxon>
    </lineage>
</organism>
<comment type="caution">
    <text evidence="2">The sequence shown here is derived from an EMBL/GenBank/DDBJ whole genome shotgun (WGS) entry which is preliminary data.</text>
</comment>
<proteinExistence type="predicted"/>
<dbReference type="RefSeq" id="WP_157590119.1">
    <property type="nucleotide sequence ID" value="NZ_WPIN01000022.1"/>
</dbReference>
<accession>A0A7K1SP02</accession>
<evidence type="ECO:0000313" key="3">
    <source>
        <dbReference type="Proteomes" id="UP000436006"/>
    </source>
</evidence>
<dbReference type="EMBL" id="WPIN01000022">
    <property type="protein sequence ID" value="MVM35306.1"/>
    <property type="molecule type" value="Genomic_DNA"/>
</dbReference>
<gene>
    <name evidence="2" type="ORF">GO755_35115</name>
</gene>